<feature type="compositionally biased region" description="Basic and acidic residues" evidence="1">
    <location>
        <begin position="75"/>
        <end position="88"/>
    </location>
</feature>
<evidence type="ECO:0000256" key="1">
    <source>
        <dbReference type="SAM" id="MobiDB-lite"/>
    </source>
</evidence>
<organism evidence="2 3">
    <name type="scientific">Steinernema hermaphroditum</name>
    <dbReference type="NCBI Taxonomy" id="289476"/>
    <lineage>
        <taxon>Eukaryota</taxon>
        <taxon>Metazoa</taxon>
        <taxon>Ecdysozoa</taxon>
        <taxon>Nematoda</taxon>
        <taxon>Chromadorea</taxon>
        <taxon>Rhabditida</taxon>
        <taxon>Tylenchina</taxon>
        <taxon>Panagrolaimomorpha</taxon>
        <taxon>Strongyloidoidea</taxon>
        <taxon>Steinernematidae</taxon>
        <taxon>Steinernema</taxon>
    </lineage>
</organism>
<dbReference type="EMBL" id="JAUCMV010000003">
    <property type="protein sequence ID" value="KAK0413863.1"/>
    <property type="molecule type" value="Genomic_DNA"/>
</dbReference>
<comment type="caution">
    <text evidence="2">The sequence shown here is derived from an EMBL/GenBank/DDBJ whole genome shotgun (WGS) entry which is preliminary data.</text>
</comment>
<protein>
    <submittedName>
        <fullName evidence="2">Uncharacterized protein</fullName>
    </submittedName>
</protein>
<reference evidence="2" key="1">
    <citation type="submission" date="2023-06" db="EMBL/GenBank/DDBJ databases">
        <title>Genomic analysis of the entomopathogenic nematode Steinernema hermaphroditum.</title>
        <authorList>
            <person name="Schwarz E.M."/>
            <person name="Heppert J.K."/>
            <person name="Baniya A."/>
            <person name="Schwartz H.T."/>
            <person name="Tan C.-H."/>
            <person name="Antoshechkin I."/>
            <person name="Sternberg P.W."/>
            <person name="Goodrich-Blair H."/>
            <person name="Dillman A.R."/>
        </authorList>
    </citation>
    <scope>NUCLEOTIDE SEQUENCE</scope>
    <source>
        <strain evidence="2">PS9179</strain>
        <tissue evidence="2">Whole animal</tissue>
    </source>
</reference>
<proteinExistence type="predicted"/>
<keyword evidence="3" id="KW-1185">Reference proteome</keyword>
<evidence type="ECO:0000313" key="2">
    <source>
        <dbReference type="EMBL" id="KAK0413863.1"/>
    </source>
</evidence>
<dbReference type="AlphaFoldDB" id="A0AA39HZL6"/>
<gene>
    <name evidence="2" type="ORF">QR680_007032</name>
</gene>
<sequence length="167" mass="18816">MASPFKREFSTSELESPLNDDSMAERDTEAGGQESGPEEPAENLSGRGVDPSDDEYDSSGDEYAQEYCDAYTEVLDLREKARNARERSNMMSEEETGHMPRQDELDPTNNSMTQFDTEADGQQIEPEEPAESEYDSSGDEYSQEYCDAYTEVLDLREMAWNAAKKAN</sequence>
<feature type="compositionally biased region" description="Polar residues" evidence="1">
    <location>
        <begin position="107"/>
        <end position="116"/>
    </location>
</feature>
<name>A0AA39HZL6_9BILA</name>
<accession>A0AA39HZL6</accession>
<feature type="compositionally biased region" description="Acidic residues" evidence="1">
    <location>
        <begin position="125"/>
        <end position="142"/>
    </location>
</feature>
<feature type="compositionally biased region" description="Basic and acidic residues" evidence="1">
    <location>
        <begin position="1"/>
        <end position="10"/>
    </location>
</feature>
<dbReference type="Proteomes" id="UP001175271">
    <property type="component" value="Unassembled WGS sequence"/>
</dbReference>
<evidence type="ECO:0000313" key="3">
    <source>
        <dbReference type="Proteomes" id="UP001175271"/>
    </source>
</evidence>
<feature type="region of interest" description="Disordered" evidence="1">
    <location>
        <begin position="1"/>
        <end position="143"/>
    </location>
</feature>
<feature type="compositionally biased region" description="Basic and acidic residues" evidence="1">
    <location>
        <begin position="95"/>
        <end position="104"/>
    </location>
</feature>
<feature type="compositionally biased region" description="Acidic residues" evidence="1">
    <location>
        <begin position="51"/>
        <end position="64"/>
    </location>
</feature>